<name>A0AAV3Q223_LITER</name>
<feature type="compositionally biased region" description="Basic and acidic residues" evidence="1">
    <location>
        <begin position="65"/>
        <end position="74"/>
    </location>
</feature>
<evidence type="ECO:0000313" key="3">
    <source>
        <dbReference type="Proteomes" id="UP001454036"/>
    </source>
</evidence>
<reference evidence="2 3" key="1">
    <citation type="submission" date="2024-01" db="EMBL/GenBank/DDBJ databases">
        <title>The complete chloroplast genome sequence of Lithospermum erythrorhizon: insights into the phylogenetic relationship among Boraginaceae species and the maternal lineages of purple gromwells.</title>
        <authorList>
            <person name="Okada T."/>
            <person name="Watanabe K."/>
        </authorList>
    </citation>
    <scope>NUCLEOTIDE SEQUENCE [LARGE SCALE GENOMIC DNA]</scope>
</reference>
<dbReference type="AlphaFoldDB" id="A0AAV3Q223"/>
<gene>
    <name evidence="2" type="ORF">LIER_38477</name>
</gene>
<feature type="region of interest" description="Disordered" evidence="1">
    <location>
        <begin position="63"/>
        <end position="82"/>
    </location>
</feature>
<dbReference type="Proteomes" id="UP001454036">
    <property type="component" value="Unassembled WGS sequence"/>
</dbReference>
<accession>A0AAV3Q223</accession>
<dbReference type="EMBL" id="BAABME010019550">
    <property type="protein sequence ID" value="GAA0157560.1"/>
    <property type="molecule type" value="Genomic_DNA"/>
</dbReference>
<comment type="caution">
    <text evidence="2">The sequence shown here is derived from an EMBL/GenBank/DDBJ whole genome shotgun (WGS) entry which is preliminary data.</text>
</comment>
<organism evidence="2 3">
    <name type="scientific">Lithospermum erythrorhizon</name>
    <name type="common">Purple gromwell</name>
    <name type="synonym">Lithospermum officinale var. erythrorhizon</name>
    <dbReference type="NCBI Taxonomy" id="34254"/>
    <lineage>
        <taxon>Eukaryota</taxon>
        <taxon>Viridiplantae</taxon>
        <taxon>Streptophyta</taxon>
        <taxon>Embryophyta</taxon>
        <taxon>Tracheophyta</taxon>
        <taxon>Spermatophyta</taxon>
        <taxon>Magnoliopsida</taxon>
        <taxon>eudicotyledons</taxon>
        <taxon>Gunneridae</taxon>
        <taxon>Pentapetalae</taxon>
        <taxon>asterids</taxon>
        <taxon>lamiids</taxon>
        <taxon>Boraginales</taxon>
        <taxon>Boraginaceae</taxon>
        <taxon>Boraginoideae</taxon>
        <taxon>Lithospermeae</taxon>
        <taxon>Lithospermum</taxon>
    </lineage>
</organism>
<proteinExistence type="predicted"/>
<protein>
    <submittedName>
        <fullName evidence="2">Uncharacterized protein</fullName>
    </submittedName>
</protein>
<sequence>MAVNSFVIVLVRSRSLLELVDLQIGAREELAGVLDRSLELQICSRSPELFIRSEEEIGASRYRRSSPELQRRSPENFALRFA</sequence>
<keyword evidence="3" id="KW-1185">Reference proteome</keyword>
<evidence type="ECO:0000256" key="1">
    <source>
        <dbReference type="SAM" id="MobiDB-lite"/>
    </source>
</evidence>
<evidence type="ECO:0000313" key="2">
    <source>
        <dbReference type="EMBL" id="GAA0157560.1"/>
    </source>
</evidence>